<dbReference type="PROSITE" id="PS51404">
    <property type="entry name" value="DYP_PEROXIDASE"/>
    <property type="match status" value="1"/>
</dbReference>
<proteinExistence type="inferred from homology"/>
<evidence type="ECO:0000256" key="4">
    <source>
        <dbReference type="ARBA" id="ARBA00023002"/>
    </source>
</evidence>
<dbReference type="Pfam" id="PF04261">
    <property type="entry name" value="Dyp_perox_N"/>
    <property type="match status" value="1"/>
</dbReference>
<dbReference type="InterPro" id="IPR011008">
    <property type="entry name" value="Dimeric_a/b-barrel"/>
</dbReference>
<dbReference type="SUPFAM" id="SSF54909">
    <property type="entry name" value="Dimeric alpha+beta barrel"/>
    <property type="match status" value="1"/>
</dbReference>
<evidence type="ECO:0000256" key="5">
    <source>
        <dbReference type="ARBA" id="ARBA00023004"/>
    </source>
</evidence>
<feature type="domain" description="Dyp-type peroxidase N-terminal" evidence="8">
    <location>
        <begin position="14"/>
        <end position="144"/>
    </location>
</feature>
<organism evidence="10 11">
    <name type="scientific">Subtercola frigoramans</name>
    <dbReference type="NCBI Taxonomy" id="120298"/>
    <lineage>
        <taxon>Bacteria</taxon>
        <taxon>Bacillati</taxon>
        <taxon>Actinomycetota</taxon>
        <taxon>Actinomycetes</taxon>
        <taxon>Micrococcales</taxon>
        <taxon>Microbacteriaceae</taxon>
        <taxon>Subtercola</taxon>
    </lineage>
</organism>
<dbReference type="PANTHER" id="PTHR30521">
    <property type="entry name" value="DEFERROCHELATASE/PEROXIDASE"/>
    <property type="match status" value="1"/>
</dbReference>
<evidence type="ECO:0000256" key="7">
    <source>
        <dbReference type="SAM" id="MobiDB-lite"/>
    </source>
</evidence>
<protein>
    <submittedName>
        <fullName evidence="10">Iron-dependent peroxidase</fullName>
    </submittedName>
</protein>
<comment type="caution">
    <text evidence="10">The sequence shown here is derived from an EMBL/GenBank/DDBJ whole genome shotgun (WGS) entry which is preliminary data.</text>
</comment>
<dbReference type="RefSeq" id="WP_205109600.1">
    <property type="nucleotide sequence ID" value="NZ_BAAAHT010000002.1"/>
</dbReference>
<dbReference type="InterPro" id="IPR048327">
    <property type="entry name" value="Dyp_perox_N"/>
</dbReference>
<dbReference type="InterPro" id="IPR006314">
    <property type="entry name" value="Dyp_peroxidase"/>
</dbReference>
<reference evidence="10 11" key="1">
    <citation type="submission" date="2021-01" db="EMBL/GenBank/DDBJ databases">
        <title>Sequencing the genomes of 1000 actinobacteria strains.</title>
        <authorList>
            <person name="Klenk H.-P."/>
        </authorList>
    </citation>
    <scope>NUCLEOTIDE SEQUENCE [LARGE SCALE GENOMIC DNA]</scope>
    <source>
        <strain evidence="10 11">DSM 13057</strain>
    </source>
</reference>
<dbReference type="Proteomes" id="UP000776164">
    <property type="component" value="Unassembled WGS sequence"/>
</dbReference>
<sequence length="323" mass="35421">MDDQTWARAPIEPQSVNAPLSSAAVFLVVTIERAAAAALVVREVISDIGGLVRTVGFRDLGGRLSCNVGIGAEAWSRFDQAAKPEQLDRFHAIPGPVHTAVSTPGDLLFHIRAERADLCFELERLILDKLGDAVTVVDEVQGFRYFDARDLLGFVDGTENPTGQSMAEASLIGDEDPEFAGGSYVVVQKYLHDLAAWGGLTTEQQESIIGRSKIDNVEREDDEPASAPRKSHRSLNTIVDENGVEQAILRDNMPFGRPGHGEFGTYFIGYARKVWVIDHMLRRMFIGDPVGEYDRILDFSKAVTGSSYFVPSIQTLEALAPEE</sequence>
<evidence type="ECO:0000256" key="3">
    <source>
        <dbReference type="ARBA" id="ARBA00022723"/>
    </source>
</evidence>
<keyword evidence="11" id="KW-1185">Reference proteome</keyword>
<evidence type="ECO:0000313" key="10">
    <source>
        <dbReference type="EMBL" id="MBM7472675.1"/>
    </source>
</evidence>
<name>A0ABS2L6E7_9MICO</name>
<comment type="cofactor">
    <cofactor evidence="1">
        <name>heme b</name>
        <dbReference type="ChEBI" id="CHEBI:60344"/>
    </cofactor>
</comment>
<evidence type="ECO:0000256" key="6">
    <source>
        <dbReference type="ARBA" id="ARBA00025737"/>
    </source>
</evidence>
<evidence type="ECO:0000256" key="1">
    <source>
        <dbReference type="ARBA" id="ARBA00001970"/>
    </source>
</evidence>
<dbReference type="NCBIfam" id="TIGR01413">
    <property type="entry name" value="Dyp_perox_fam"/>
    <property type="match status" value="1"/>
</dbReference>
<feature type="domain" description="Dyp-type peroxidase C-terminal" evidence="9">
    <location>
        <begin position="147"/>
        <end position="314"/>
    </location>
</feature>
<dbReference type="Pfam" id="PF20628">
    <property type="entry name" value="Dyp_perox_C"/>
    <property type="match status" value="1"/>
</dbReference>
<feature type="region of interest" description="Disordered" evidence="7">
    <location>
        <begin position="211"/>
        <end position="233"/>
    </location>
</feature>
<gene>
    <name evidence="10" type="ORF">JOE66_002309</name>
</gene>
<keyword evidence="3" id="KW-0479">Metal-binding</keyword>
<evidence type="ECO:0000259" key="8">
    <source>
        <dbReference type="Pfam" id="PF04261"/>
    </source>
</evidence>
<accession>A0ABS2L6E7</accession>
<evidence type="ECO:0000256" key="2">
    <source>
        <dbReference type="ARBA" id="ARBA00022559"/>
    </source>
</evidence>
<keyword evidence="2 10" id="KW-0575">Peroxidase</keyword>
<dbReference type="EMBL" id="JAFBBU010000001">
    <property type="protein sequence ID" value="MBM7472675.1"/>
    <property type="molecule type" value="Genomic_DNA"/>
</dbReference>
<keyword evidence="4" id="KW-0560">Oxidoreductase</keyword>
<evidence type="ECO:0000259" key="9">
    <source>
        <dbReference type="Pfam" id="PF20628"/>
    </source>
</evidence>
<comment type="similarity">
    <text evidence="6">Belongs to the DyP-type peroxidase family.</text>
</comment>
<dbReference type="GO" id="GO:0004601">
    <property type="term" value="F:peroxidase activity"/>
    <property type="evidence" value="ECO:0007669"/>
    <property type="project" value="UniProtKB-KW"/>
</dbReference>
<dbReference type="PANTHER" id="PTHR30521:SF0">
    <property type="entry name" value="DYP-TYPE PEROXIDASE FAMILY PROTEIN"/>
    <property type="match status" value="1"/>
</dbReference>
<keyword evidence="5" id="KW-0408">Iron</keyword>
<evidence type="ECO:0000313" key="11">
    <source>
        <dbReference type="Proteomes" id="UP000776164"/>
    </source>
</evidence>
<dbReference type="InterPro" id="IPR048328">
    <property type="entry name" value="Dyp_perox_C"/>
</dbReference>